<evidence type="ECO:0000313" key="3">
    <source>
        <dbReference type="Proteomes" id="UP000325313"/>
    </source>
</evidence>
<evidence type="ECO:0000313" key="2">
    <source>
        <dbReference type="EMBL" id="KAA1071240.1"/>
    </source>
</evidence>
<organism evidence="2 3">
    <name type="scientific">Puccinia graminis f. sp. tritici</name>
    <dbReference type="NCBI Taxonomy" id="56615"/>
    <lineage>
        <taxon>Eukaryota</taxon>
        <taxon>Fungi</taxon>
        <taxon>Dikarya</taxon>
        <taxon>Basidiomycota</taxon>
        <taxon>Pucciniomycotina</taxon>
        <taxon>Pucciniomycetes</taxon>
        <taxon>Pucciniales</taxon>
        <taxon>Pucciniaceae</taxon>
        <taxon>Puccinia</taxon>
    </lineage>
</organism>
<feature type="compositionally biased region" description="Low complexity" evidence="1">
    <location>
        <begin position="16"/>
        <end position="32"/>
    </location>
</feature>
<accession>A0A5B0M5K3</accession>
<gene>
    <name evidence="2" type="ORF">PGTUg99_021773</name>
</gene>
<reference evidence="2 3" key="1">
    <citation type="submission" date="2019-05" db="EMBL/GenBank/DDBJ databases">
        <title>Emergence of the Ug99 lineage of the wheat stem rust pathogen through somatic hybridization.</title>
        <authorList>
            <person name="Li F."/>
            <person name="Upadhyaya N.M."/>
            <person name="Sperschneider J."/>
            <person name="Matny O."/>
            <person name="Nguyen-Phuc H."/>
            <person name="Mago R."/>
            <person name="Raley C."/>
            <person name="Miller M.E."/>
            <person name="Silverstein K.A.T."/>
            <person name="Henningsen E."/>
            <person name="Hirsch C.D."/>
            <person name="Visser B."/>
            <person name="Pretorius Z.A."/>
            <person name="Steffenson B.J."/>
            <person name="Schwessinger B."/>
            <person name="Dodds P.N."/>
            <person name="Figueroa M."/>
        </authorList>
    </citation>
    <scope>NUCLEOTIDE SEQUENCE [LARGE SCALE GENOMIC DNA]</scope>
    <source>
        <strain evidence="2 3">Ug99</strain>
    </source>
</reference>
<sequence>MHQDYSPALRSPQPRPHSFAAISSAAITPTSHPSERTYPPGTNRPKAYTRPRRAKFRGILVQPDQSGSLQSEPIASSLLVVVTLRLHPRASQKDRDGPVASFLTGSFCLIKSLHNIPAPSVSITQ</sequence>
<dbReference type="AlphaFoldDB" id="A0A5B0M5K3"/>
<dbReference type="Proteomes" id="UP000325313">
    <property type="component" value="Unassembled WGS sequence"/>
</dbReference>
<protein>
    <submittedName>
        <fullName evidence="2">Uncharacterized protein</fullName>
    </submittedName>
</protein>
<proteinExistence type="predicted"/>
<comment type="caution">
    <text evidence="2">The sequence shown here is derived from an EMBL/GenBank/DDBJ whole genome shotgun (WGS) entry which is preliminary data.</text>
</comment>
<name>A0A5B0M5K3_PUCGR</name>
<feature type="region of interest" description="Disordered" evidence="1">
    <location>
        <begin position="1"/>
        <end position="51"/>
    </location>
</feature>
<dbReference type="EMBL" id="VDEP01000479">
    <property type="protein sequence ID" value="KAA1071240.1"/>
    <property type="molecule type" value="Genomic_DNA"/>
</dbReference>
<evidence type="ECO:0000256" key="1">
    <source>
        <dbReference type="SAM" id="MobiDB-lite"/>
    </source>
</evidence>